<keyword evidence="3 5" id="KW-0238">DNA-binding</keyword>
<dbReference type="CDD" id="cd13836">
    <property type="entry name" value="IHF_B"/>
    <property type="match status" value="1"/>
</dbReference>
<comment type="caution">
    <text evidence="5">The sequence shown here is derived from an EMBL/GenBank/DDBJ whole genome shotgun (WGS) entry which is preliminary data.</text>
</comment>
<protein>
    <submittedName>
        <fullName evidence="5">HU family DNA-binding protein</fullName>
    </submittedName>
</protein>
<accession>A0ABU9LWK1</accession>
<dbReference type="InterPro" id="IPR000119">
    <property type="entry name" value="Hist_DNA-bd"/>
</dbReference>
<dbReference type="PANTHER" id="PTHR33175">
    <property type="entry name" value="DNA-BINDING PROTEIN HU"/>
    <property type="match status" value="1"/>
</dbReference>
<dbReference type="GO" id="GO:0003677">
    <property type="term" value="F:DNA binding"/>
    <property type="evidence" value="ECO:0007669"/>
    <property type="project" value="UniProtKB-KW"/>
</dbReference>
<reference evidence="5 6" key="1">
    <citation type="journal article" date="2018" name="Arch. Microbiol.">
        <title>Hymenobacter segetis sp. nov., isolated from soil.</title>
        <authorList>
            <person name="Ten L.N."/>
            <person name="Lim S.J."/>
            <person name="Kim B.O."/>
            <person name="Kang I.K."/>
            <person name="Jung H.Y."/>
        </authorList>
    </citation>
    <scope>NUCLEOTIDE SEQUENCE [LARGE SCALE GENOMIC DNA]</scope>
    <source>
        <strain evidence="5 6">S7-3-11</strain>
    </source>
</reference>
<sequence length="113" mass="12700">MFFNHSKYHTNVTKAEVIAEISTKTGIEKADVLMTVEAFFKVVKDSMTEGNNIYVRGFGSFVNKKRARKVARNISKNTSLIIEEHYIPSFKPSKTFVAKIKNSKKVKAVAAKA</sequence>
<proteinExistence type="inferred from homology"/>
<dbReference type="SMART" id="SM00411">
    <property type="entry name" value="BHL"/>
    <property type="match status" value="1"/>
</dbReference>
<dbReference type="PANTHER" id="PTHR33175:SF3">
    <property type="entry name" value="DNA-BINDING PROTEIN HU-BETA"/>
    <property type="match status" value="1"/>
</dbReference>
<dbReference type="Proteomes" id="UP001479606">
    <property type="component" value="Unassembled WGS sequence"/>
</dbReference>
<dbReference type="Gene3D" id="4.10.520.10">
    <property type="entry name" value="IHF-like DNA-binding proteins"/>
    <property type="match status" value="1"/>
</dbReference>
<dbReference type="SUPFAM" id="SSF47729">
    <property type="entry name" value="IHF-like DNA-binding proteins"/>
    <property type="match status" value="1"/>
</dbReference>
<evidence type="ECO:0000256" key="1">
    <source>
        <dbReference type="ARBA" id="ARBA00010529"/>
    </source>
</evidence>
<evidence type="ECO:0000256" key="4">
    <source>
        <dbReference type="RuleBase" id="RU003939"/>
    </source>
</evidence>
<dbReference type="RefSeq" id="WP_317170162.1">
    <property type="nucleotide sequence ID" value="NZ_JBCEVZ010000019.1"/>
</dbReference>
<gene>
    <name evidence="5" type="ORF">AAFH49_09830</name>
</gene>
<comment type="similarity">
    <text evidence="1 4">Belongs to the bacterial histone-like protein family.</text>
</comment>
<evidence type="ECO:0000256" key="3">
    <source>
        <dbReference type="ARBA" id="ARBA00023125"/>
    </source>
</evidence>
<dbReference type="InterPro" id="IPR010992">
    <property type="entry name" value="IHF-like_DNA-bd_dom_sf"/>
</dbReference>
<keyword evidence="2" id="KW-0226">DNA condensation</keyword>
<name>A0ABU9LWK1_9BACT</name>
<evidence type="ECO:0000313" key="6">
    <source>
        <dbReference type="Proteomes" id="UP001479606"/>
    </source>
</evidence>
<evidence type="ECO:0000313" key="5">
    <source>
        <dbReference type="EMBL" id="MEL5994507.1"/>
    </source>
</evidence>
<dbReference type="Pfam" id="PF00216">
    <property type="entry name" value="Bac_DNA_binding"/>
    <property type="match status" value="1"/>
</dbReference>
<keyword evidence="6" id="KW-1185">Reference proteome</keyword>
<dbReference type="EMBL" id="JBCEVZ010000019">
    <property type="protein sequence ID" value="MEL5994507.1"/>
    <property type="molecule type" value="Genomic_DNA"/>
</dbReference>
<organism evidence="5 6">
    <name type="scientific">Hymenobacter segetis</name>
    <dbReference type="NCBI Taxonomy" id="2025509"/>
    <lineage>
        <taxon>Bacteria</taxon>
        <taxon>Pseudomonadati</taxon>
        <taxon>Bacteroidota</taxon>
        <taxon>Cytophagia</taxon>
        <taxon>Cytophagales</taxon>
        <taxon>Hymenobacteraceae</taxon>
        <taxon>Hymenobacter</taxon>
    </lineage>
</organism>
<evidence type="ECO:0000256" key="2">
    <source>
        <dbReference type="ARBA" id="ARBA00023067"/>
    </source>
</evidence>